<feature type="compositionally biased region" description="Polar residues" evidence="1">
    <location>
        <begin position="55"/>
        <end position="67"/>
    </location>
</feature>
<proteinExistence type="predicted"/>
<name>N1PGA4_DOTSN</name>
<dbReference type="AlphaFoldDB" id="N1PGA4"/>
<organism evidence="2 3">
    <name type="scientific">Dothistroma septosporum (strain NZE10 / CBS 128990)</name>
    <name type="common">Red band needle blight fungus</name>
    <name type="synonym">Mycosphaerella pini</name>
    <dbReference type="NCBI Taxonomy" id="675120"/>
    <lineage>
        <taxon>Eukaryota</taxon>
        <taxon>Fungi</taxon>
        <taxon>Dikarya</taxon>
        <taxon>Ascomycota</taxon>
        <taxon>Pezizomycotina</taxon>
        <taxon>Dothideomycetes</taxon>
        <taxon>Dothideomycetidae</taxon>
        <taxon>Mycosphaerellales</taxon>
        <taxon>Mycosphaerellaceae</taxon>
        <taxon>Dothistroma</taxon>
    </lineage>
</organism>
<dbReference type="EMBL" id="KB446542">
    <property type="protein sequence ID" value="EME41643.1"/>
    <property type="molecule type" value="Genomic_DNA"/>
</dbReference>
<feature type="region of interest" description="Disordered" evidence="1">
    <location>
        <begin position="199"/>
        <end position="220"/>
    </location>
</feature>
<evidence type="ECO:0000256" key="1">
    <source>
        <dbReference type="SAM" id="MobiDB-lite"/>
    </source>
</evidence>
<protein>
    <submittedName>
        <fullName evidence="2">Uncharacterized protein</fullName>
    </submittedName>
</protein>
<reference evidence="3" key="1">
    <citation type="journal article" date="2012" name="PLoS Genet.">
        <title>The genomes of the fungal plant pathogens Cladosporium fulvum and Dothistroma septosporum reveal adaptation to different hosts and lifestyles but also signatures of common ancestry.</title>
        <authorList>
            <person name="de Wit P.J.G.M."/>
            <person name="van der Burgt A."/>
            <person name="Oekmen B."/>
            <person name="Stergiopoulos I."/>
            <person name="Abd-Elsalam K.A."/>
            <person name="Aerts A.L."/>
            <person name="Bahkali A.H."/>
            <person name="Beenen H.G."/>
            <person name="Chettri P."/>
            <person name="Cox M.P."/>
            <person name="Datema E."/>
            <person name="de Vries R.P."/>
            <person name="Dhillon B."/>
            <person name="Ganley A.R."/>
            <person name="Griffiths S.A."/>
            <person name="Guo Y."/>
            <person name="Hamelin R.C."/>
            <person name="Henrissat B."/>
            <person name="Kabir M.S."/>
            <person name="Jashni M.K."/>
            <person name="Kema G."/>
            <person name="Klaubauf S."/>
            <person name="Lapidus A."/>
            <person name="Levasseur A."/>
            <person name="Lindquist E."/>
            <person name="Mehrabi R."/>
            <person name="Ohm R.A."/>
            <person name="Owen T.J."/>
            <person name="Salamov A."/>
            <person name="Schwelm A."/>
            <person name="Schijlen E."/>
            <person name="Sun H."/>
            <person name="van den Burg H.A."/>
            <person name="van Ham R.C.H.J."/>
            <person name="Zhang S."/>
            <person name="Goodwin S.B."/>
            <person name="Grigoriev I.V."/>
            <person name="Collemare J."/>
            <person name="Bradshaw R.E."/>
        </authorList>
    </citation>
    <scope>NUCLEOTIDE SEQUENCE [LARGE SCALE GENOMIC DNA]</scope>
    <source>
        <strain evidence="3">NZE10 / CBS 128990</strain>
    </source>
</reference>
<dbReference type="OrthoDB" id="10544599at2759"/>
<feature type="region of interest" description="Disordered" evidence="1">
    <location>
        <begin position="1"/>
        <end position="177"/>
    </location>
</feature>
<evidence type="ECO:0000313" key="2">
    <source>
        <dbReference type="EMBL" id="EME41643.1"/>
    </source>
</evidence>
<sequence>MPSQSQEAKDASGDPLSNVTSAAASDCLPASSDATDGGDAHSTAGPLPDAHGSVHATNGTQDDQPTSCPAGVHHVEHGSGEVGIEEGHQTPSEAGTTDRSDEEAYQAGQEATSIREEDANESDEREVMKPKIRQRVAPTPANTWWSSEEEWQRRSRSCGDDDEDEDEVTALHDRAVSPPATYYTSNYYREPKELSSVYGRGSAFSEPSKQRKSAHLDDAHLETEPQEQALVVECMPSAGEIVARRGRRQTAAPKTVLRTYSGSEDDPIVTLAWEPAYDAEDAEESMMSTLPNP</sequence>
<dbReference type="Proteomes" id="UP000016933">
    <property type="component" value="Unassembled WGS sequence"/>
</dbReference>
<dbReference type="HOGENOM" id="CLU_950025_0_0_1"/>
<feature type="compositionally biased region" description="Basic and acidic residues" evidence="1">
    <location>
        <begin position="150"/>
        <end position="159"/>
    </location>
</feature>
<evidence type="ECO:0000313" key="3">
    <source>
        <dbReference type="Proteomes" id="UP000016933"/>
    </source>
</evidence>
<reference evidence="2 3" key="2">
    <citation type="journal article" date="2012" name="PLoS Pathog.">
        <title>Diverse lifestyles and strategies of plant pathogenesis encoded in the genomes of eighteen Dothideomycetes fungi.</title>
        <authorList>
            <person name="Ohm R.A."/>
            <person name="Feau N."/>
            <person name="Henrissat B."/>
            <person name="Schoch C.L."/>
            <person name="Horwitz B.A."/>
            <person name="Barry K.W."/>
            <person name="Condon B.J."/>
            <person name="Copeland A.C."/>
            <person name="Dhillon B."/>
            <person name="Glaser F."/>
            <person name="Hesse C.N."/>
            <person name="Kosti I."/>
            <person name="LaButti K."/>
            <person name="Lindquist E.A."/>
            <person name="Lucas S."/>
            <person name="Salamov A.A."/>
            <person name="Bradshaw R.E."/>
            <person name="Ciuffetti L."/>
            <person name="Hamelin R.C."/>
            <person name="Kema G.H.J."/>
            <person name="Lawrence C."/>
            <person name="Scott J.A."/>
            <person name="Spatafora J.W."/>
            <person name="Turgeon B.G."/>
            <person name="de Wit P.J.G.M."/>
            <person name="Zhong S."/>
            <person name="Goodwin S.B."/>
            <person name="Grigoriev I.V."/>
        </authorList>
    </citation>
    <scope>NUCLEOTIDE SEQUENCE [LARGE SCALE GENOMIC DNA]</scope>
    <source>
        <strain evidence="3">NZE10 / CBS 128990</strain>
    </source>
</reference>
<accession>N1PGA4</accession>
<gene>
    <name evidence="2" type="ORF">DOTSEDRAFT_55412</name>
</gene>
<keyword evidence="3" id="KW-1185">Reference proteome</keyword>
<dbReference type="OMA" id="SNYYREP"/>